<feature type="domain" description="Carboxyltransferase" evidence="5">
    <location>
        <begin position="256"/>
        <end position="523"/>
    </location>
</feature>
<evidence type="ECO:0000259" key="5">
    <source>
        <dbReference type="SMART" id="SM00797"/>
    </source>
</evidence>
<evidence type="ECO:0000259" key="4">
    <source>
        <dbReference type="SMART" id="SM00796"/>
    </source>
</evidence>
<dbReference type="InterPro" id="IPR010016">
    <property type="entry name" value="PxpB"/>
</dbReference>
<dbReference type="InterPro" id="IPR029000">
    <property type="entry name" value="Cyclophilin-like_dom_sf"/>
</dbReference>
<dbReference type="SUPFAM" id="SSF50891">
    <property type="entry name" value="Cyclophilin-like"/>
    <property type="match status" value="1"/>
</dbReference>
<keyword evidence="2 6" id="KW-0378">Hydrolase</keyword>
<dbReference type="Gene3D" id="2.40.100.10">
    <property type="entry name" value="Cyclophilin-like"/>
    <property type="match status" value="2"/>
</dbReference>
<dbReference type="SMART" id="SM00797">
    <property type="entry name" value="AHS2"/>
    <property type="match status" value="1"/>
</dbReference>
<evidence type="ECO:0000313" key="7">
    <source>
        <dbReference type="Proteomes" id="UP001595979"/>
    </source>
</evidence>
<name>A0ABW1DKH2_9DEIO</name>
<dbReference type="PANTHER" id="PTHR34698">
    <property type="entry name" value="5-OXOPROLINASE SUBUNIT B"/>
    <property type="match status" value="1"/>
</dbReference>
<evidence type="ECO:0000256" key="1">
    <source>
        <dbReference type="ARBA" id="ARBA00022741"/>
    </source>
</evidence>
<dbReference type="SUPFAM" id="SSF160467">
    <property type="entry name" value="PH0987 N-terminal domain-like"/>
    <property type="match status" value="1"/>
</dbReference>
<keyword evidence="7" id="KW-1185">Reference proteome</keyword>
<keyword evidence="1" id="KW-0547">Nucleotide-binding</keyword>
<dbReference type="GO" id="GO:0017168">
    <property type="term" value="F:5-oxoprolinase (ATP-hydrolyzing) activity"/>
    <property type="evidence" value="ECO:0007669"/>
    <property type="project" value="UniProtKB-EC"/>
</dbReference>
<organism evidence="6 7">
    <name type="scientific">Deinococcus petrolearius</name>
    <dbReference type="NCBI Taxonomy" id="1751295"/>
    <lineage>
        <taxon>Bacteria</taxon>
        <taxon>Thermotogati</taxon>
        <taxon>Deinococcota</taxon>
        <taxon>Deinococci</taxon>
        <taxon>Deinococcales</taxon>
        <taxon>Deinococcaceae</taxon>
        <taxon>Deinococcus</taxon>
    </lineage>
</organism>
<dbReference type="Gene3D" id="3.30.1360.40">
    <property type="match status" value="1"/>
</dbReference>
<accession>A0ABW1DKH2</accession>
<dbReference type="SMART" id="SM00796">
    <property type="entry name" value="AHS1"/>
    <property type="match status" value="1"/>
</dbReference>
<evidence type="ECO:0000256" key="2">
    <source>
        <dbReference type="ARBA" id="ARBA00022801"/>
    </source>
</evidence>
<protein>
    <submittedName>
        <fullName evidence="6">5-oxoprolinase subunit PxpB</fullName>
        <ecNumber evidence="6">3.5.2.9</ecNumber>
    </submittedName>
</protein>
<feature type="domain" description="Carboxyltransferase" evidence="4">
    <location>
        <begin position="1"/>
        <end position="198"/>
    </location>
</feature>
<dbReference type="InterPro" id="IPR003833">
    <property type="entry name" value="CT_C_D"/>
</dbReference>
<dbReference type="RefSeq" id="WP_380049173.1">
    <property type="nucleotide sequence ID" value="NZ_JBHSOH010000011.1"/>
</dbReference>
<dbReference type="EMBL" id="JBHSOH010000011">
    <property type="protein sequence ID" value="MFC5848794.1"/>
    <property type="molecule type" value="Genomic_DNA"/>
</dbReference>
<dbReference type="PANTHER" id="PTHR34698:SF2">
    <property type="entry name" value="5-OXOPROLINASE SUBUNIT B"/>
    <property type="match status" value="1"/>
</dbReference>
<proteinExistence type="predicted"/>
<evidence type="ECO:0000256" key="3">
    <source>
        <dbReference type="ARBA" id="ARBA00022840"/>
    </source>
</evidence>
<dbReference type="InterPro" id="IPR003778">
    <property type="entry name" value="CT_A_B"/>
</dbReference>
<comment type="caution">
    <text evidence="6">The sequence shown here is derived from an EMBL/GenBank/DDBJ whole genome shotgun (WGS) entry which is preliminary data.</text>
</comment>
<dbReference type="EC" id="3.5.2.9" evidence="6"/>
<gene>
    <name evidence="6" type="primary">pxpB</name>
    <name evidence="6" type="ORF">ACFPQ6_10780</name>
</gene>
<evidence type="ECO:0000313" key="6">
    <source>
        <dbReference type="EMBL" id="MFC5848794.1"/>
    </source>
</evidence>
<keyword evidence="3" id="KW-0067">ATP-binding</keyword>
<dbReference type="Proteomes" id="UP001595979">
    <property type="component" value="Unassembled WGS sequence"/>
</dbReference>
<dbReference type="NCBIfam" id="TIGR00370">
    <property type="entry name" value="5-oxoprolinase subunit PxpB"/>
    <property type="match status" value="1"/>
</dbReference>
<dbReference type="Pfam" id="PF02626">
    <property type="entry name" value="CT_A_B"/>
    <property type="match status" value="1"/>
</dbReference>
<dbReference type="Pfam" id="PF02682">
    <property type="entry name" value="CT_C_D"/>
    <property type="match status" value="1"/>
</dbReference>
<reference evidence="7" key="1">
    <citation type="journal article" date="2019" name="Int. J. Syst. Evol. Microbiol.">
        <title>The Global Catalogue of Microorganisms (GCM) 10K type strain sequencing project: providing services to taxonomists for standard genome sequencing and annotation.</title>
        <authorList>
            <consortium name="The Broad Institute Genomics Platform"/>
            <consortium name="The Broad Institute Genome Sequencing Center for Infectious Disease"/>
            <person name="Wu L."/>
            <person name="Ma J."/>
        </authorList>
    </citation>
    <scope>NUCLEOTIDE SEQUENCE [LARGE SCALE GENOMIC DNA]</scope>
    <source>
        <strain evidence="7">CGMCC 1.15053</strain>
    </source>
</reference>
<sequence>MRSEGFYVVFGTVVERAVGERVRALYRALRADLPPAVTDLGPGYATLYVEYDAERTNRAAVAAWVRRHLRAVQGGAPAGHTDQTRTIEIPVRYDGEDLADVAARTGLDPAEVVRRHAAPTYHVYAVGFTPGFPFLGEVEEALRLPRRPAPRLAVPLNAVAIAGAQTCVYPLPSPGGWNLLGTALSTLYDPNRPEPCLLAPGDAVRFVPVEGPDRPAPTLPPVRPLWPETPARPALRVEKPGLLDVLVDAGRFRQAQVGMARGGPLDPRAADLANRLVGNPPGTPLLELTLLGPVLTALRDLRLAVAGFGMTALVGGQPVPAHSAFRLRAGETLRFRPTAEGTRSYLAVAGGLETLPFLGSSSVDLTGRVGRALRAGDVLGVGTGTGTVAPVFPGHPAPPLVAPRDEVRLRLLPGPQASYEALVALASAPFTVREQDRMGVRLDGPEVPGGGVVSEATPHGAVQVTPAGQPIVLLGDRGRLGGYHKPAVIHPDDLPLAAQLRPNARVVFRPLVSGPPQGWARRWVLDPQGED</sequence>